<keyword evidence="3" id="KW-1185">Reference proteome</keyword>
<dbReference type="Proteomes" id="UP000639643">
    <property type="component" value="Unassembled WGS sequence"/>
</dbReference>
<sequence length="86" mass="9592">MSRLRLGDSGKKVLRDPTEQPLTRHLGRSLQDGELVMTNGKDAERTKDVAGIYDCCGLNRFQVLVTSVSGIPWIAQRLPLVRTSRL</sequence>
<dbReference type="AlphaFoldDB" id="A0A8H6NVR9"/>
<evidence type="ECO:0000313" key="3">
    <source>
        <dbReference type="Proteomes" id="UP000639643"/>
    </source>
</evidence>
<protein>
    <submittedName>
        <fullName evidence="2">Uncharacterized protein</fullName>
    </submittedName>
</protein>
<proteinExistence type="predicted"/>
<feature type="region of interest" description="Disordered" evidence="1">
    <location>
        <begin position="1"/>
        <end position="21"/>
    </location>
</feature>
<accession>A0A8H6NVR9</accession>
<gene>
    <name evidence="2" type="ORF">CMUS01_02080</name>
</gene>
<reference evidence="2" key="1">
    <citation type="journal article" date="2020" name="Phytopathology">
        <title>Genome Sequence Resources of Colletotrichum truncatum, C. plurivorum, C. musicola, and C. sojae: Four Species Pathogenic to Soybean (Glycine max).</title>
        <authorList>
            <person name="Rogerio F."/>
            <person name="Boufleur T.R."/>
            <person name="Ciampi-Guillardi M."/>
            <person name="Sukno S.A."/>
            <person name="Thon M.R."/>
            <person name="Massola Junior N.S."/>
            <person name="Baroncelli R."/>
        </authorList>
    </citation>
    <scope>NUCLEOTIDE SEQUENCE</scope>
    <source>
        <strain evidence="2">LFN0074</strain>
    </source>
</reference>
<organism evidence="2 3">
    <name type="scientific">Colletotrichum musicola</name>
    <dbReference type="NCBI Taxonomy" id="2175873"/>
    <lineage>
        <taxon>Eukaryota</taxon>
        <taxon>Fungi</taxon>
        <taxon>Dikarya</taxon>
        <taxon>Ascomycota</taxon>
        <taxon>Pezizomycotina</taxon>
        <taxon>Sordariomycetes</taxon>
        <taxon>Hypocreomycetidae</taxon>
        <taxon>Glomerellales</taxon>
        <taxon>Glomerellaceae</taxon>
        <taxon>Colletotrichum</taxon>
        <taxon>Colletotrichum orchidearum species complex</taxon>
    </lineage>
</organism>
<name>A0A8H6NVR9_9PEZI</name>
<evidence type="ECO:0000313" key="2">
    <source>
        <dbReference type="EMBL" id="KAF6843466.1"/>
    </source>
</evidence>
<dbReference type="EMBL" id="WIGM01000040">
    <property type="protein sequence ID" value="KAF6843466.1"/>
    <property type="molecule type" value="Genomic_DNA"/>
</dbReference>
<feature type="compositionally biased region" description="Basic and acidic residues" evidence="1">
    <location>
        <begin position="1"/>
        <end position="18"/>
    </location>
</feature>
<comment type="caution">
    <text evidence="2">The sequence shown here is derived from an EMBL/GenBank/DDBJ whole genome shotgun (WGS) entry which is preliminary data.</text>
</comment>
<evidence type="ECO:0000256" key="1">
    <source>
        <dbReference type="SAM" id="MobiDB-lite"/>
    </source>
</evidence>